<feature type="binding site" evidence="6">
    <location>
        <position position="7"/>
    </location>
    <ligand>
        <name>Mg(2+)</name>
        <dbReference type="ChEBI" id="CHEBI:18420"/>
        <label>1</label>
    </ligand>
</feature>
<evidence type="ECO:0000259" key="8">
    <source>
        <dbReference type="Pfam" id="PF03372"/>
    </source>
</evidence>
<dbReference type="Pfam" id="PF03372">
    <property type="entry name" value="Exo_endo_phos"/>
    <property type="match status" value="1"/>
</dbReference>
<dbReference type="AlphaFoldDB" id="A0A6N9TJA1"/>
<reference evidence="9 10" key="1">
    <citation type="submission" date="2020-01" db="EMBL/GenBank/DDBJ databases">
        <title>Genomes of bacteria type strains.</title>
        <authorList>
            <person name="Chen J."/>
            <person name="Zhu S."/>
            <person name="Yang J."/>
        </authorList>
    </citation>
    <scope>NUCLEOTIDE SEQUENCE [LARGE SCALE GENOMIC DNA]</scope>
    <source>
        <strain evidence="9 10">LMG 24078</strain>
    </source>
</reference>
<comment type="cofactor">
    <cofactor evidence="6">
        <name>Mg(2+)</name>
        <dbReference type="ChEBI" id="CHEBI:18420"/>
    </cofactor>
    <cofactor evidence="6">
        <name>Mn(2+)</name>
        <dbReference type="ChEBI" id="CHEBI:29035"/>
    </cofactor>
    <text evidence="6">Probably binds two magnesium or manganese ions per subunit.</text>
</comment>
<evidence type="ECO:0000256" key="7">
    <source>
        <dbReference type="PIRSR" id="PIRSR604808-3"/>
    </source>
</evidence>
<feature type="binding site" evidence="6">
    <location>
        <position position="260"/>
    </location>
    <ligand>
        <name>Mg(2+)</name>
        <dbReference type="ChEBI" id="CHEBI:18420"/>
        <label>1</label>
    </ligand>
</feature>
<dbReference type="GO" id="GO:0006281">
    <property type="term" value="P:DNA repair"/>
    <property type="evidence" value="ECO:0007669"/>
    <property type="project" value="InterPro"/>
</dbReference>
<keyword evidence="10" id="KW-1185">Reference proteome</keyword>
<evidence type="ECO:0000313" key="9">
    <source>
        <dbReference type="EMBL" id="NDW16572.1"/>
    </source>
</evidence>
<dbReference type="PROSITE" id="PS00726">
    <property type="entry name" value="AP_NUCLEASE_F1_1"/>
    <property type="match status" value="1"/>
</dbReference>
<dbReference type="PANTHER" id="PTHR43250">
    <property type="entry name" value="EXODEOXYRIBONUCLEASE III"/>
    <property type="match status" value="1"/>
</dbReference>
<feature type="active site" description="Proton acceptor" evidence="5">
    <location>
        <position position="260"/>
    </location>
</feature>
<dbReference type="CDD" id="cd09086">
    <property type="entry name" value="ExoIII-like_AP-endo"/>
    <property type="match status" value="1"/>
</dbReference>
<feature type="binding site" evidence="6">
    <location>
        <position position="152"/>
    </location>
    <ligand>
        <name>Mg(2+)</name>
        <dbReference type="ChEBI" id="CHEBI:18420"/>
        <label>1</label>
    </ligand>
</feature>
<dbReference type="InterPro" id="IPR036691">
    <property type="entry name" value="Endo/exonu/phosph_ase_sf"/>
</dbReference>
<feature type="active site" evidence="5">
    <location>
        <position position="110"/>
    </location>
</feature>
<protein>
    <submittedName>
        <fullName evidence="9">Exodeoxyribonuclease III</fullName>
        <ecNumber evidence="9">3.1.11.2</ecNumber>
    </submittedName>
</protein>
<keyword evidence="6" id="KW-0464">Manganese</keyword>
<dbReference type="GO" id="GO:0004519">
    <property type="term" value="F:endonuclease activity"/>
    <property type="evidence" value="ECO:0007669"/>
    <property type="project" value="InterPro"/>
</dbReference>
<feature type="domain" description="Endonuclease/exonuclease/phosphatase" evidence="8">
    <location>
        <begin position="4"/>
        <end position="260"/>
    </location>
</feature>
<dbReference type="Gene3D" id="3.60.10.10">
    <property type="entry name" value="Endonuclease/exonuclease/phosphatase"/>
    <property type="match status" value="1"/>
</dbReference>
<dbReference type="InterPro" id="IPR037493">
    <property type="entry name" value="ExoIII-like"/>
</dbReference>
<feature type="site" description="Important for catalytic activity" evidence="7">
    <location>
        <position position="230"/>
    </location>
</feature>
<dbReference type="InterPro" id="IPR004808">
    <property type="entry name" value="AP_endonuc_1"/>
</dbReference>
<accession>A0A6N9TJA1</accession>
<evidence type="ECO:0000256" key="4">
    <source>
        <dbReference type="ARBA" id="ARBA00022842"/>
    </source>
</evidence>
<dbReference type="PROSITE" id="PS51435">
    <property type="entry name" value="AP_NUCLEASE_F1_4"/>
    <property type="match status" value="1"/>
</dbReference>
<feature type="active site" description="Proton donor/acceptor" evidence="5">
    <location>
        <position position="152"/>
    </location>
</feature>
<dbReference type="GO" id="GO:0046872">
    <property type="term" value="F:metal ion binding"/>
    <property type="evidence" value="ECO:0007669"/>
    <property type="project" value="UniProtKB-KW"/>
</dbReference>
<evidence type="ECO:0000256" key="6">
    <source>
        <dbReference type="PIRSR" id="PIRSR604808-2"/>
    </source>
</evidence>
<evidence type="ECO:0000313" key="10">
    <source>
        <dbReference type="Proteomes" id="UP000471381"/>
    </source>
</evidence>
<feature type="binding site" evidence="6">
    <location>
        <position position="34"/>
    </location>
    <ligand>
        <name>Mg(2+)</name>
        <dbReference type="ChEBI" id="CHEBI:18420"/>
        <label>1</label>
    </ligand>
</feature>
<dbReference type="EMBL" id="JAAAWO010000011">
    <property type="protein sequence ID" value="NDW16572.1"/>
    <property type="molecule type" value="Genomic_DNA"/>
</dbReference>
<keyword evidence="3 9" id="KW-0378">Hydrolase</keyword>
<dbReference type="GO" id="GO:0008311">
    <property type="term" value="F:double-stranded DNA 3'-5' DNA exonuclease activity"/>
    <property type="evidence" value="ECO:0007669"/>
    <property type="project" value="UniProtKB-EC"/>
</dbReference>
<feature type="site" description="Interaction with DNA substrate" evidence="7">
    <location>
        <position position="260"/>
    </location>
</feature>
<dbReference type="InterPro" id="IPR005135">
    <property type="entry name" value="Endo/exonuclease/phosphatase"/>
</dbReference>
<dbReference type="GO" id="GO:0003677">
    <property type="term" value="F:DNA binding"/>
    <property type="evidence" value="ECO:0007669"/>
    <property type="project" value="InterPro"/>
</dbReference>
<dbReference type="EC" id="3.1.11.2" evidence="9"/>
<evidence type="ECO:0000256" key="5">
    <source>
        <dbReference type="PIRSR" id="PIRSR604808-1"/>
    </source>
</evidence>
<comment type="similarity">
    <text evidence="1">Belongs to the DNA repair enzymes AP/ExoA family.</text>
</comment>
<dbReference type="NCBIfam" id="TIGR00195">
    <property type="entry name" value="exoDNase_III"/>
    <property type="match status" value="1"/>
</dbReference>
<sequence length="268" mass="30851">MKVVSFNINGIRARLHQLQALIDAHQPDVIGLQEIKVHDEQFPVKAVEDMGYKVFFHGQKSHYGVAFLAKKSPTAVIKGFPTDDEDAQRRMIILKTTDDAGDPVTILNGYFPQGENQKHETKYPAKKKYYQDLMTYLNDNHTPDEKVIVMGDVNVSHTDLDIGIGEENKKRWLRTGKCSFLPEEREWLNTLMSWGFEDSYRSLNPQRDDEYSWFDYRSKGFNDNRGLRIDLILATPSLHSALKDAGIDYELRGIEKPSDHAPIWATYE</sequence>
<gene>
    <name evidence="9" type="primary">xthA</name>
    <name evidence="9" type="ORF">GTQ48_13730</name>
</gene>
<dbReference type="NCBIfam" id="NF008733">
    <property type="entry name" value="PRK11756.1"/>
    <property type="match status" value="1"/>
</dbReference>
<evidence type="ECO:0000256" key="3">
    <source>
        <dbReference type="ARBA" id="ARBA00022801"/>
    </source>
</evidence>
<proteinExistence type="inferred from homology"/>
<keyword evidence="4 6" id="KW-0460">Magnesium</keyword>
<dbReference type="SUPFAM" id="SSF56219">
    <property type="entry name" value="DNase I-like"/>
    <property type="match status" value="1"/>
</dbReference>
<feature type="binding site" evidence="6">
    <location>
        <position position="154"/>
    </location>
    <ligand>
        <name>Mg(2+)</name>
        <dbReference type="ChEBI" id="CHEBI:18420"/>
        <label>1</label>
    </ligand>
</feature>
<feature type="binding site" evidence="6">
    <location>
        <position position="259"/>
    </location>
    <ligand>
        <name>Mg(2+)</name>
        <dbReference type="ChEBI" id="CHEBI:18420"/>
        <label>1</label>
    </ligand>
</feature>
<dbReference type="NCBIfam" id="TIGR00633">
    <property type="entry name" value="xth"/>
    <property type="match status" value="1"/>
</dbReference>
<evidence type="ECO:0000256" key="1">
    <source>
        <dbReference type="ARBA" id="ARBA00007092"/>
    </source>
</evidence>
<feature type="site" description="Transition state stabilizer" evidence="7">
    <location>
        <position position="154"/>
    </location>
</feature>
<keyword evidence="2 6" id="KW-0479">Metal-binding</keyword>
<dbReference type="InterPro" id="IPR020847">
    <property type="entry name" value="AP_endonuclease_F1_BS"/>
</dbReference>
<dbReference type="RefSeq" id="WP_163107184.1">
    <property type="nucleotide sequence ID" value="NZ_JAAAWO010000011.1"/>
</dbReference>
<dbReference type="PANTHER" id="PTHR43250:SF2">
    <property type="entry name" value="EXODEOXYRIBONUCLEASE III"/>
    <property type="match status" value="1"/>
</dbReference>
<dbReference type="Proteomes" id="UP000471381">
    <property type="component" value="Unassembled WGS sequence"/>
</dbReference>
<comment type="caution">
    <text evidence="9">The sequence shown here is derived from an EMBL/GenBank/DDBJ whole genome shotgun (WGS) entry which is preliminary data.</text>
</comment>
<name>A0A6N9TJA1_9ALTE</name>
<evidence type="ECO:0000256" key="2">
    <source>
        <dbReference type="ARBA" id="ARBA00022723"/>
    </source>
</evidence>
<organism evidence="9 10">
    <name type="scientific">Alteromonas genovensis</name>
    <dbReference type="NCBI Taxonomy" id="471225"/>
    <lineage>
        <taxon>Bacteria</taxon>
        <taxon>Pseudomonadati</taxon>
        <taxon>Pseudomonadota</taxon>
        <taxon>Gammaproteobacteria</taxon>
        <taxon>Alteromonadales</taxon>
        <taxon>Alteromonadaceae</taxon>
        <taxon>Alteromonas/Salinimonas group</taxon>
        <taxon>Alteromonas</taxon>
    </lineage>
</organism>